<evidence type="ECO:0000313" key="2">
    <source>
        <dbReference type="Proteomes" id="UP000827872"/>
    </source>
</evidence>
<dbReference type="EMBL" id="CM037626">
    <property type="protein sequence ID" value="KAH8012587.1"/>
    <property type="molecule type" value="Genomic_DNA"/>
</dbReference>
<dbReference type="Proteomes" id="UP000827872">
    <property type="component" value="Linkage Group LG13"/>
</dbReference>
<protein>
    <submittedName>
        <fullName evidence="1">Uncharacterized protein</fullName>
    </submittedName>
</protein>
<organism evidence="1 2">
    <name type="scientific">Sphaerodactylus townsendi</name>
    <dbReference type="NCBI Taxonomy" id="933632"/>
    <lineage>
        <taxon>Eukaryota</taxon>
        <taxon>Metazoa</taxon>
        <taxon>Chordata</taxon>
        <taxon>Craniata</taxon>
        <taxon>Vertebrata</taxon>
        <taxon>Euteleostomi</taxon>
        <taxon>Lepidosauria</taxon>
        <taxon>Squamata</taxon>
        <taxon>Bifurcata</taxon>
        <taxon>Gekkota</taxon>
        <taxon>Sphaerodactylidae</taxon>
        <taxon>Sphaerodactylus</taxon>
    </lineage>
</organism>
<reference evidence="1" key="1">
    <citation type="submission" date="2021-08" db="EMBL/GenBank/DDBJ databases">
        <title>The first chromosome-level gecko genome reveals the dynamic sex chromosomes of Neotropical dwarf geckos (Sphaerodactylidae: Sphaerodactylus).</title>
        <authorList>
            <person name="Pinto B.J."/>
            <person name="Keating S.E."/>
            <person name="Gamble T."/>
        </authorList>
    </citation>
    <scope>NUCLEOTIDE SEQUENCE</scope>
    <source>
        <strain evidence="1">TG3544</strain>
    </source>
</reference>
<gene>
    <name evidence="1" type="ORF">K3G42_018829</name>
</gene>
<sequence length="764" mass="84915">MSELWAKLVLNVWEESEARCVEAHKSHELLAQELESRHAELEAISRNKNVVDEQLYQLQHERADLLKRIEEDQEDLNELMAKHKALIAQSATDIAQIQELQAQLDEVKKEKSSLQEKLQAAQTRLAYLEQSMVERSIVSRQEALICDLENKMEFQRVQIKRFEMLVLRLRDSVIKVGEEMEKAKEAEVREKENARYYQLRMEEMKADMTELAQRELEANRRRVELEKQVGELSAVRQTLQADLETSIRRIADLQAALEEVQSSDESDTESVQTARESLSSKQETESQLSLGSSWSLNLEPEGSVQSWSASGWSSPSGTSLAGTFSRQPADSRSAQSLRINKDLSWSPPASSSLSVKRQEYGRNAREEDLGNSVTSPSLGAQRWEYGKLLPREDSDVPRKLGPVSPSMMRKRSSPVASAEGKLASPVSPSVIRRMSPSAEGKLSHSSSALSEYVEELRRQRLKDKEPGVLALDEASSLPIYQTTGASSLRRCRTLQEEDDFPVRPDKLGESVGAGLTRSSSLRSISSEGGIRPAPSPILKRVSKFGSCDSLNQNVDEAHSELSSSAPRGETSSASRHKPWRSHLEGTADMDLGTDPLVFQSKRFGDAASKGKESGPFSWEIPTLSYERKTNVDFDDILPAIRKAQSTSSLSRGPKERKEGHRPMSVHFEDQVSSGRTFFSETPVSPGLRRKEDPGNLSDSSSSSGSVVSFKSADSIKSRPSIQRLEGEGCVEKANAAVAKDGGRSEADGKDDDVNSIMMKYLKKE</sequence>
<comment type="caution">
    <text evidence="1">The sequence shown here is derived from an EMBL/GenBank/DDBJ whole genome shotgun (WGS) entry which is preliminary data.</text>
</comment>
<keyword evidence="2" id="KW-1185">Reference proteome</keyword>
<evidence type="ECO:0000313" key="1">
    <source>
        <dbReference type="EMBL" id="KAH8012587.1"/>
    </source>
</evidence>
<proteinExistence type="predicted"/>
<name>A0ACB8FZR7_9SAUR</name>
<accession>A0ACB8FZR7</accession>